<proteinExistence type="predicted"/>
<keyword evidence="4 7" id="KW-1133">Transmembrane helix</keyword>
<feature type="transmembrane region" description="Helical" evidence="7">
    <location>
        <begin position="31"/>
        <end position="56"/>
    </location>
</feature>
<dbReference type="PANTHER" id="PTHR23504">
    <property type="entry name" value="MAJOR FACILITATOR SUPERFAMILY DOMAIN-CONTAINING PROTEIN 10"/>
    <property type="match status" value="1"/>
</dbReference>
<feature type="region of interest" description="Disordered" evidence="6">
    <location>
        <begin position="334"/>
        <end position="357"/>
    </location>
</feature>
<dbReference type="AlphaFoldDB" id="A0A7S3HJI7"/>
<dbReference type="GO" id="GO:0016020">
    <property type="term" value="C:membrane"/>
    <property type="evidence" value="ECO:0007669"/>
    <property type="project" value="UniProtKB-SubCell"/>
</dbReference>
<evidence type="ECO:0008006" key="9">
    <source>
        <dbReference type="Google" id="ProtNLM"/>
    </source>
</evidence>
<dbReference type="PANTHER" id="PTHR23504:SF15">
    <property type="entry name" value="MAJOR FACILITATOR SUPERFAMILY (MFS) PROFILE DOMAIN-CONTAINING PROTEIN"/>
    <property type="match status" value="1"/>
</dbReference>
<keyword evidence="5 7" id="KW-0472">Membrane</keyword>
<evidence type="ECO:0000313" key="8">
    <source>
        <dbReference type="EMBL" id="CAE0297234.1"/>
    </source>
</evidence>
<dbReference type="GO" id="GO:0022857">
    <property type="term" value="F:transmembrane transporter activity"/>
    <property type="evidence" value="ECO:0007669"/>
    <property type="project" value="InterPro"/>
</dbReference>
<feature type="transmembrane region" description="Helical" evidence="7">
    <location>
        <begin position="564"/>
        <end position="582"/>
    </location>
</feature>
<evidence type="ECO:0000256" key="6">
    <source>
        <dbReference type="SAM" id="MobiDB-lite"/>
    </source>
</evidence>
<feature type="transmembrane region" description="Helical" evidence="7">
    <location>
        <begin position="641"/>
        <end position="661"/>
    </location>
</feature>
<sequence length="782" mass="85112">MVKKTKNALVKVGEETPKIDKPVTPLPKLQIFCVCMVQMAEAMNVELLFPFLAFMIEDMGYTGEQLGYHAGILAASFCGAQFCTSVAWGMISDIYGRKFAMVAGTLGAGLGMLIFGFSKTFYLAILGRIVGGFLNGNLGVVKSFITEITDETNRSAAFYLFSLSWAVGSVCAPLVGGMLCKPAEKYPFLFSSAPGSIWVEFPYLFPCLITVALNVLASVMCMMWMVETVGEKKEDFGTLVVTKNELRRGSESLEEGIQMSYMDSPSRAESSIGSSVGVRNRAMSTDKHTTMTIGSRASKADRNAEYSRLPLENAAEEYVTDYDSTMVHRKLHDLHSNQTSSSSSAGGSPRTNVSDGLEYEQSLPTLTESEVNKLAFSPGQISTSSSTNTVGRVRNRSRSRSTSDGQDRYLHMTTTDLENSLRVPSGVTQSVHTSVTVPDNTISATSSYSMARRDDNNDNNDHELSDMEDGDFDVTDESDEADEICCPTLLDRLALLGSYLRCTSKTRVIDTSMESSSHGLIESDSTNSLQSMDDTVDTADSTTHNNNHNGTTKLSAGAVLTQRVVILATLNYAMTCASSILIEETLPLFMKLETSKGGFGFDSTEIGALLSTGAAGMMVLTVVCMPLTNGVSNKFMSKMSLAVNLPLCMSFPFIAMLNNAILVHFNKTAQLWLLWPLLILINTLKNLFSCFMFTSSIIMVNHSVTDEYLGAVNGLGQSLGALARSLGPAVGGLLWSVATKYNFIYLNFIAVSVLFALNYYVSYLVPDSLDHRKKEKCSGKKR</sequence>
<organism evidence="8">
    <name type="scientific">Spumella elongata</name>
    <dbReference type="NCBI Taxonomy" id="89044"/>
    <lineage>
        <taxon>Eukaryota</taxon>
        <taxon>Sar</taxon>
        <taxon>Stramenopiles</taxon>
        <taxon>Ochrophyta</taxon>
        <taxon>Chrysophyceae</taxon>
        <taxon>Chromulinales</taxon>
        <taxon>Chromulinaceae</taxon>
        <taxon>Spumella</taxon>
    </lineage>
</organism>
<evidence type="ECO:0000256" key="4">
    <source>
        <dbReference type="ARBA" id="ARBA00022989"/>
    </source>
</evidence>
<feature type="transmembrane region" description="Helical" evidence="7">
    <location>
        <begin position="744"/>
        <end position="765"/>
    </location>
</feature>
<feature type="transmembrane region" description="Helical" evidence="7">
    <location>
        <begin position="606"/>
        <end position="629"/>
    </location>
</feature>
<keyword evidence="3 7" id="KW-0812">Transmembrane</keyword>
<feature type="compositionally biased region" description="Polar residues" evidence="6">
    <location>
        <begin position="436"/>
        <end position="449"/>
    </location>
</feature>
<evidence type="ECO:0000256" key="7">
    <source>
        <dbReference type="SAM" id="Phobius"/>
    </source>
</evidence>
<feature type="transmembrane region" description="Helical" evidence="7">
    <location>
        <begin position="203"/>
        <end position="226"/>
    </location>
</feature>
<evidence type="ECO:0000256" key="3">
    <source>
        <dbReference type="ARBA" id="ARBA00022692"/>
    </source>
</evidence>
<feature type="region of interest" description="Disordered" evidence="6">
    <location>
        <begin position="286"/>
        <end position="305"/>
    </location>
</feature>
<feature type="region of interest" description="Disordered" evidence="6">
    <location>
        <begin position="436"/>
        <end position="469"/>
    </location>
</feature>
<dbReference type="Gene3D" id="1.20.1250.20">
    <property type="entry name" value="MFS general substrate transporter like domains"/>
    <property type="match status" value="2"/>
</dbReference>
<feature type="transmembrane region" description="Helical" evidence="7">
    <location>
        <begin position="673"/>
        <end position="700"/>
    </location>
</feature>
<dbReference type="CDD" id="cd17330">
    <property type="entry name" value="MFS_SLC46_TetA_like"/>
    <property type="match status" value="1"/>
</dbReference>
<evidence type="ECO:0000256" key="1">
    <source>
        <dbReference type="ARBA" id="ARBA00004141"/>
    </source>
</evidence>
<evidence type="ECO:0000256" key="2">
    <source>
        <dbReference type="ARBA" id="ARBA00022448"/>
    </source>
</evidence>
<feature type="compositionally biased region" description="Basic and acidic residues" evidence="6">
    <location>
        <begin position="451"/>
        <end position="465"/>
    </location>
</feature>
<evidence type="ECO:0000256" key="5">
    <source>
        <dbReference type="ARBA" id="ARBA00023136"/>
    </source>
</evidence>
<dbReference type="EMBL" id="HBIC01050996">
    <property type="protein sequence ID" value="CAE0297234.1"/>
    <property type="molecule type" value="Transcribed_RNA"/>
</dbReference>
<comment type="subcellular location">
    <subcellularLocation>
        <location evidence="1">Membrane</location>
        <topology evidence="1">Multi-pass membrane protein</topology>
    </subcellularLocation>
</comment>
<dbReference type="PRINTS" id="PR01035">
    <property type="entry name" value="TCRTETA"/>
</dbReference>
<dbReference type="Pfam" id="PF07690">
    <property type="entry name" value="MFS_1"/>
    <property type="match status" value="1"/>
</dbReference>
<feature type="transmembrane region" description="Helical" evidence="7">
    <location>
        <begin position="123"/>
        <end position="145"/>
    </location>
</feature>
<gene>
    <name evidence="8" type="ORF">SELO1098_LOCUS26088</name>
</gene>
<feature type="transmembrane region" description="Helical" evidence="7">
    <location>
        <begin position="99"/>
        <end position="117"/>
    </location>
</feature>
<dbReference type="InterPro" id="IPR001958">
    <property type="entry name" value="Tet-R_TetA/multi-R_MdtG-like"/>
</dbReference>
<dbReference type="SUPFAM" id="SSF103473">
    <property type="entry name" value="MFS general substrate transporter"/>
    <property type="match status" value="1"/>
</dbReference>
<name>A0A7S3HJI7_9STRA</name>
<protein>
    <recommendedName>
        <fullName evidence="9">Major facilitator superfamily (MFS) profile domain-containing protein</fullName>
    </recommendedName>
</protein>
<dbReference type="InterPro" id="IPR011701">
    <property type="entry name" value="MFS"/>
</dbReference>
<dbReference type="InterPro" id="IPR036259">
    <property type="entry name" value="MFS_trans_sf"/>
</dbReference>
<reference evidence="8" key="1">
    <citation type="submission" date="2021-01" db="EMBL/GenBank/DDBJ databases">
        <authorList>
            <person name="Corre E."/>
            <person name="Pelletier E."/>
            <person name="Niang G."/>
            <person name="Scheremetjew M."/>
            <person name="Finn R."/>
            <person name="Kale V."/>
            <person name="Holt S."/>
            <person name="Cochrane G."/>
            <person name="Meng A."/>
            <person name="Brown T."/>
            <person name="Cohen L."/>
        </authorList>
    </citation>
    <scope>NUCLEOTIDE SEQUENCE</scope>
    <source>
        <strain evidence="8">CCAP 955/1</strain>
    </source>
</reference>
<feature type="transmembrane region" description="Helical" evidence="7">
    <location>
        <begin position="68"/>
        <end position="87"/>
    </location>
</feature>
<keyword evidence="2" id="KW-0813">Transport</keyword>
<feature type="region of interest" description="Disordered" evidence="6">
    <location>
        <begin position="376"/>
        <end position="409"/>
    </location>
</feature>
<accession>A0A7S3HJI7</accession>
<feature type="transmembrane region" description="Helical" evidence="7">
    <location>
        <begin position="157"/>
        <end position="179"/>
    </location>
</feature>